<evidence type="ECO:0000256" key="4">
    <source>
        <dbReference type="ARBA" id="ARBA00022556"/>
    </source>
</evidence>
<dbReference type="EMBL" id="PDOB01000041">
    <property type="protein sequence ID" value="PIL38286.1"/>
    <property type="molecule type" value="Genomic_DNA"/>
</dbReference>
<organism evidence="12 13">
    <name type="scientific">Massilia psychrophila</name>
    <dbReference type="NCBI Taxonomy" id="1603353"/>
    <lineage>
        <taxon>Bacteria</taxon>
        <taxon>Pseudomonadati</taxon>
        <taxon>Pseudomonadota</taxon>
        <taxon>Betaproteobacteria</taxon>
        <taxon>Burkholderiales</taxon>
        <taxon>Oxalobacteraceae</taxon>
        <taxon>Telluria group</taxon>
        <taxon>Massilia</taxon>
    </lineage>
</organism>
<reference evidence="12 13" key="1">
    <citation type="submission" date="2017-10" db="EMBL/GenBank/DDBJ databases">
        <title>Massilia psychrophilum sp. nov., a novel purple-pigmented bacterium isolated from Tianshan glacier, Xinjiang Municipality, China.</title>
        <authorList>
            <person name="Wang H."/>
        </authorList>
    </citation>
    <scope>NUCLEOTIDE SEQUENCE [LARGE SCALE GENOMIC DNA]</scope>
    <source>
        <strain evidence="12 13">JCM 30813</strain>
    </source>
</reference>
<feature type="binding site" evidence="10">
    <location>
        <position position="24"/>
    </location>
    <ligand>
        <name>Mn(2+)</name>
        <dbReference type="ChEBI" id="CHEBI:29035"/>
        <label>1</label>
    </ligand>
</feature>
<comment type="function">
    <text evidence="10">Hydrolyzes the pyrophosphate bond of UDP-2,3-diacylglucosamine to yield 2,3-diacylglucosamine 1-phosphate (lipid X) and UMP by catalyzing the attack of water at the alpha-P atom. Involved in the biosynthesis of lipid A, a phosphorylated glycolipid that anchors the lipopolysaccharide to the outer membrane of the cell.</text>
</comment>
<feature type="binding site" evidence="10">
    <location>
        <position position="139"/>
    </location>
    <ligand>
        <name>substrate</name>
    </ligand>
</feature>
<dbReference type="Proteomes" id="UP000228593">
    <property type="component" value="Unassembled WGS sequence"/>
</dbReference>
<feature type="binding site" evidence="10">
    <location>
        <position position="184"/>
    </location>
    <ligand>
        <name>substrate</name>
    </ligand>
</feature>
<evidence type="ECO:0000256" key="10">
    <source>
        <dbReference type="HAMAP-Rule" id="MF_00575"/>
    </source>
</evidence>
<evidence type="ECO:0000256" key="1">
    <source>
        <dbReference type="ARBA" id="ARBA00022475"/>
    </source>
</evidence>
<dbReference type="SUPFAM" id="SSF56300">
    <property type="entry name" value="Metallo-dependent phosphatases"/>
    <property type="match status" value="1"/>
</dbReference>
<comment type="caution">
    <text evidence="12">The sequence shown here is derived from an EMBL/GenBank/DDBJ whole genome shotgun (WGS) entry which is preliminary data.</text>
</comment>
<dbReference type="InterPro" id="IPR010138">
    <property type="entry name" value="UDP-diacylglucosamine_Hdrlase"/>
</dbReference>
<comment type="caution">
    <text evidence="10">Lacks conserved residue(s) required for the propagation of feature annotation.</text>
</comment>
<evidence type="ECO:0000256" key="3">
    <source>
        <dbReference type="ARBA" id="ARBA00022519"/>
    </source>
</evidence>
<keyword evidence="5 10" id="KW-0479">Metal-binding</keyword>
<dbReference type="InterPro" id="IPR004843">
    <property type="entry name" value="Calcineurin-like_PHP"/>
</dbReference>
<sequence>MQPGSPVSPFAPAPAPTLALFISDLHLQPSHPRTAAAFLQFLAERAQASRALYLLGDLFEYWAGDDDLDTPFYQTIVKAIRALSDAGVAVYWIAGNRDFLVGTRFAETAGLILLAEPHVANIAGQRIALVHGDAQCTLDLGYMAFRAQVRDSGWQQQFLALPLVQRQAIIAGLREGSREAHGAKTMDIMDVTPQAIEALHVATGAKTVIHGHTHRPALHRAGKQLRYVLPDWELDAAPAPPRGGWIAIDADGAITRHGVDGAPA</sequence>
<keyword evidence="7 10" id="KW-0443">Lipid metabolism</keyword>
<feature type="binding site" evidence="10">
    <location>
        <position position="212"/>
    </location>
    <ligand>
        <name>substrate</name>
    </ligand>
</feature>
<comment type="similarity">
    <text evidence="10">Belongs to the LpxH family.</text>
</comment>
<comment type="catalytic activity">
    <reaction evidence="10">
        <text>UDP-2-N,3-O-bis[(3R)-3-hydroxytetradecanoyl]-alpha-D-glucosamine + H2O = 2-N,3-O-bis[(3R)-3-hydroxytetradecanoyl]-alpha-D-glucosaminyl 1-phosphate + UMP + 2 H(+)</text>
        <dbReference type="Rhea" id="RHEA:25213"/>
        <dbReference type="ChEBI" id="CHEBI:15377"/>
        <dbReference type="ChEBI" id="CHEBI:15378"/>
        <dbReference type="ChEBI" id="CHEBI:57865"/>
        <dbReference type="ChEBI" id="CHEBI:57957"/>
        <dbReference type="ChEBI" id="CHEBI:78847"/>
        <dbReference type="EC" id="3.6.1.54"/>
    </reaction>
</comment>
<keyword evidence="6 10" id="KW-0378">Hydrolase</keyword>
<proteinExistence type="inferred from homology"/>
<evidence type="ECO:0000256" key="9">
    <source>
        <dbReference type="ARBA" id="ARBA00023211"/>
    </source>
</evidence>
<evidence type="ECO:0000313" key="13">
    <source>
        <dbReference type="Proteomes" id="UP000228593"/>
    </source>
</evidence>
<evidence type="ECO:0000256" key="2">
    <source>
        <dbReference type="ARBA" id="ARBA00022516"/>
    </source>
</evidence>
<dbReference type="PANTHER" id="PTHR34990:SF1">
    <property type="entry name" value="UDP-2,3-DIACYLGLUCOSAMINE HYDROLASE"/>
    <property type="match status" value="1"/>
</dbReference>
<gene>
    <name evidence="10" type="primary">lpxH</name>
    <name evidence="12" type="ORF">CR103_18850</name>
</gene>
<dbReference type="HAMAP" id="MF_00575">
    <property type="entry name" value="LpxH"/>
    <property type="match status" value="1"/>
</dbReference>
<feature type="binding site" evidence="10">
    <location>
        <position position="177"/>
    </location>
    <ligand>
        <name>substrate</name>
    </ligand>
</feature>
<dbReference type="Pfam" id="PF00149">
    <property type="entry name" value="Metallophos"/>
    <property type="match status" value="1"/>
</dbReference>
<dbReference type="GO" id="GO:0019897">
    <property type="term" value="C:extrinsic component of plasma membrane"/>
    <property type="evidence" value="ECO:0007669"/>
    <property type="project" value="UniProtKB-UniRule"/>
</dbReference>
<dbReference type="Gene3D" id="3.60.21.10">
    <property type="match status" value="1"/>
</dbReference>
<keyword evidence="8 10" id="KW-0472">Membrane</keyword>
<feature type="binding site" evidence="10">
    <location>
        <position position="131"/>
    </location>
    <ligand>
        <name>Mn(2+)</name>
        <dbReference type="ChEBI" id="CHEBI:29035"/>
        <label>2</label>
    </ligand>
</feature>
<dbReference type="OrthoDB" id="9783283at2"/>
<dbReference type="GO" id="GO:0009245">
    <property type="term" value="P:lipid A biosynthetic process"/>
    <property type="evidence" value="ECO:0007669"/>
    <property type="project" value="UniProtKB-UniRule"/>
</dbReference>
<dbReference type="EC" id="3.6.1.54" evidence="10"/>
<accession>A0A2G8SWV6</accession>
<keyword evidence="2 10" id="KW-0444">Lipid biosynthesis</keyword>
<comment type="pathway">
    <text evidence="10">Glycolipid biosynthesis; lipid IV(A) biosynthesis; lipid IV(A) from (3R)-3-hydroxytetradecanoyl-[acyl-carrier-protein] and UDP-N-acetyl-alpha-D-glucosamine: step 4/6.</text>
</comment>
<comment type="subcellular location">
    <subcellularLocation>
        <location evidence="10">Cell inner membrane</location>
        <topology evidence="10">Peripheral membrane protein</topology>
        <orientation evidence="10">Cytoplasmic side</orientation>
    </subcellularLocation>
</comment>
<evidence type="ECO:0000256" key="7">
    <source>
        <dbReference type="ARBA" id="ARBA00023098"/>
    </source>
</evidence>
<feature type="binding site" evidence="10">
    <location>
        <position position="57"/>
    </location>
    <ligand>
        <name>Mn(2+)</name>
        <dbReference type="ChEBI" id="CHEBI:29035"/>
        <label>1</label>
    </ligand>
</feature>
<comment type="cofactor">
    <cofactor evidence="10">
        <name>Mn(2+)</name>
        <dbReference type="ChEBI" id="CHEBI:29035"/>
    </cofactor>
    <text evidence="10">Binds 2 Mn(2+) ions per subunit in a binuclear metal center.</text>
</comment>
<dbReference type="GO" id="GO:0005737">
    <property type="term" value="C:cytoplasm"/>
    <property type="evidence" value="ECO:0007669"/>
    <property type="project" value="InterPro"/>
</dbReference>
<feature type="binding site" evidence="10">
    <location>
        <position position="57"/>
    </location>
    <ligand>
        <name>Mn(2+)</name>
        <dbReference type="ChEBI" id="CHEBI:29035"/>
        <label>2</label>
    </ligand>
</feature>
<keyword evidence="3 10" id="KW-0997">Cell inner membrane</keyword>
<dbReference type="NCBIfam" id="NF003743">
    <property type="entry name" value="PRK05340.1"/>
    <property type="match status" value="1"/>
</dbReference>
<keyword evidence="4 10" id="KW-0441">Lipid A biosynthesis</keyword>
<feature type="domain" description="Calcineurin-like phosphoesterase" evidence="11">
    <location>
        <begin position="20"/>
        <end position="216"/>
    </location>
</feature>
<keyword evidence="13" id="KW-1185">Reference proteome</keyword>
<feature type="binding site" evidence="10">
    <location>
        <begin position="96"/>
        <end position="97"/>
    </location>
    <ligand>
        <name>substrate</name>
    </ligand>
</feature>
<evidence type="ECO:0000256" key="6">
    <source>
        <dbReference type="ARBA" id="ARBA00022801"/>
    </source>
</evidence>
<dbReference type="PANTHER" id="PTHR34990">
    <property type="entry name" value="UDP-2,3-DIACYLGLUCOSAMINE HYDROLASE-RELATED"/>
    <property type="match status" value="1"/>
</dbReference>
<keyword evidence="9 10" id="KW-0464">Manganese</keyword>
<dbReference type="GO" id="GO:0008758">
    <property type="term" value="F:UDP-2,3-diacylglucosamine hydrolase activity"/>
    <property type="evidence" value="ECO:0007669"/>
    <property type="project" value="UniProtKB-UniRule"/>
</dbReference>
<protein>
    <recommendedName>
        <fullName evidence="10">UDP-2,3-diacylglucosamine hydrolase</fullName>
        <ecNumber evidence="10">3.6.1.54</ecNumber>
    </recommendedName>
    <alternativeName>
        <fullName evidence="10">UDP-2,3-diacylglucosamine diphosphatase</fullName>
    </alternativeName>
</protein>
<feature type="binding site" evidence="10">
    <location>
        <position position="212"/>
    </location>
    <ligand>
        <name>Mn(2+)</name>
        <dbReference type="ChEBI" id="CHEBI:29035"/>
        <label>2</label>
    </ligand>
</feature>
<evidence type="ECO:0000256" key="8">
    <source>
        <dbReference type="ARBA" id="ARBA00023136"/>
    </source>
</evidence>
<dbReference type="RefSeq" id="WP_099917503.1">
    <property type="nucleotide sequence ID" value="NZ_BMHS01000017.1"/>
</dbReference>
<name>A0A2G8SWV6_9BURK</name>
<feature type="binding site" evidence="10">
    <location>
        <position position="96"/>
    </location>
    <ligand>
        <name>Mn(2+)</name>
        <dbReference type="ChEBI" id="CHEBI:29035"/>
        <label>2</label>
    </ligand>
</feature>
<dbReference type="CDD" id="cd07398">
    <property type="entry name" value="MPP_YbbF-LpxH"/>
    <property type="match status" value="1"/>
</dbReference>
<dbReference type="NCBIfam" id="TIGR01854">
    <property type="entry name" value="lipid_A_lpxH"/>
    <property type="match status" value="1"/>
</dbReference>
<dbReference type="UniPathway" id="UPA00359">
    <property type="reaction ID" value="UER00480"/>
</dbReference>
<dbReference type="GO" id="GO:0030145">
    <property type="term" value="F:manganese ion binding"/>
    <property type="evidence" value="ECO:0007669"/>
    <property type="project" value="UniProtKB-UniRule"/>
</dbReference>
<evidence type="ECO:0000259" key="11">
    <source>
        <dbReference type="Pfam" id="PF00149"/>
    </source>
</evidence>
<dbReference type="InterPro" id="IPR029052">
    <property type="entry name" value="Metallo-depent_PP-like"/>
</dbReference>
<evidence type="ECO:0000256" key="5">
    <source>
        <dbReference type="ARBA" id="ARBA00022723"/>
    </source>
</evidence>
<evidence type="ECO:0000313" key="12">
    <source>
        <dbReference type="EMBL" id="PIL38286.1"/>
    </source>
</evidence>
<keyword evidence="1 10" id="KW-1003">Cell membrane</keyword>
<dbReference type="AlphaFoldDB" id="A0A2G8SWV6"/>
<dbReference type="InterPro" id="IPR043461">
    <property type="entry name" value="LpxH-like"/>
</dbReference>
<feature type="binding site" evidence="10">
    <location>
        <position position="26"/>
    </location>
    <ligand>
        <name>Mn(2+)</name>
        <dbReference type="ChEBI" id="CHEBI:29035"/>
        <label>1</label>
    </ligand>
</feature>
<feature type="binding site" evidence="10">
    <location>
        <position position="214"/>
    </location>
    <ligand>
        <name>Mn(2+)</name>
        <dbReference type="ChEBI" id="CHEBI:29035"/>
        <label>1</label>
    </ligand>
</feature>